<feature type="domain" description="NmrA-like" evidence="3">
    <location>
        <begin position="9"/>
        <end position="260"/>
    </location>
</feature>
<reference evidence="4 5" key="1">
    <citation type="submission" date="2019-05" db="EMBL/GenBank/DDBJ databases">
        <title>Draft genome sequence of Nonomuraea turkmeniaca DSM 43926.</title>
        <authorList>
            <person name="Saricaoglu S."/>
            <person name="Isik K."/>
        </authorList>
    </citation>
    <scope>NUCLEOTIDE SEQUENCE [LARGE SCALE GENOMIC DNA]</scope>
    <source>
        <strain evidence="4 5">DSM 43926</strain>
    </source>
</reference>
<dbReference type="Proteomes" id="UP000309128">
    <property type="component" value="Unassembled WGS sequence"/>
</dbReference>
<dbReference type="InterPro" id="IPR036291">
    <property type="entry name" value="NAD(P)-bd_dom_sf"/>
</dbReference>
<comment type="caution">
    <text evidence="4">The sequence shown here is derived from an EMBL/GenBank/DDBJ whole genome shotgun (WGS) entry which is preliminary data.</text>
</comment>
<comment type="similarity">
    <text evidence="1">Belongs to the NmrA-type oxidoreductase family.</text>
</comment>
<dbReference type="Pfam" id="PF05368">
    <property type="entry name" value="NmrA"/>
    <property type="match status" value="1"/>
</dbReference>
<keyword evidence="2" id="KW-0521">NADP</keyword>
<dbReference type="Gene3D" id="3.90.25.10">
    <property type="entry name" value="UDP-galactose 4-epimerase, domain 1"/>
    <property type="match status" value="1"/>
</dbReference>
<evidence type="ECO:0000313" key="5">
    <source>
        <dbReference type="Proteomes" id="UP000309128"/>
    </source>
</evidence>
<proteinExistence type="inferred from homology"/>
<dbReference type="SUPFAM" id="SSF51735">
    <property type="entry name" value="NAD(P)-binding Rossmann-fold domains"/>
    <property type="match status" value="1"/>
</dbReference>
<dbReference type="EMBL" id="VCKY01000045">
    <property type="protein sequence ID" value="TMR21287.1"/>
    <property type="molecule type" value="Genomic_DNA"/>
</dbReference>
<dbReference type="PANTHER" id="PTHR42748">
    <property type="entry name" value="NITROGEN METABOLITE REPRESSION PROTEIN NMRA FAMILY MEMBER"/>
    <property type="match status" value="1"/>
</dbReference>
<dbReference type="OrthoDB" id="319724at2"/>
<dbReference type="AlphaFoldDB" id="A0A5S4FKN9"/>
<gene>
    <name evidence="4" type="ORF">ETD86_15955</name>
</gene>
<dbReference type="InterPro" id="IPR051164">
    <property type="entry name" value="NmrA-like_oxidored"/>
</dbReference>
<evidence type="ECO:0000256" key="2">
    <source>
        <dbReference type="ARBA" id="ARBA00022857"/>
    </source>
</evidence>
<protein>
    <submittedName>
        <fullName evidence="4">NmrA/HSCARG family protein</fullName>
    </submittedName>
</protein>
<dbReference type="PANTHER" id="PTHR42748:SF7">
    <property type="entry name" value="NMRA LIKE REDOX SENSOR 1-RELATED"/>
    <property type="match status" value="1"/>
</dbReference>
<keyword evidence="5" id="KW-1185">Reference proteome</keyword>
<dbReference type="Gene3D" id="3.40.50.720">
    <property type="entry name" value="NAD(P)-binding Rossmann-like Domain"/>
    <property type="match status" value="1"/>
</dbReference>
<accession>A0A5S4FKN9</accession>
<name>A0A5S4FKN9_9ACTN</name>
<evidence type="ECO:0000259" key="3">
    <source>
        <dbReference type="Pfam" id="PF05368"/>
    </source>
</evidence>
<dbReference type="InterPro" id="IPR008030">
    <property type="entry name" value="NmrA-like"/>
</dbReference>
<dbReference type="CDD" id="cd05251">
    <property type="entry name" value="NmrA_like_SDR_a"/>
    <property type="match status" value="1"/>
</dbReference>
<dbReference type="RefSeq" id="WP_138666928.1">
    <property type="nucleotide sequence ID" value="NZ_VCKY01000045.1"/>
</dbReference>
<sequence>MEAETARPLILVTGATGNQGGAVVDALLEQPGRWRVRALSRDPSRATALAARGVEVVAGDMADAGSLKQALTGVDGVFGVQNSRTAGLDGEIRQGVTLVDAAQAAGVRHFVYTSVGGAERVRGIPHFDTKWEIEQHLRATGLPATVLRPTTFTEVFTMRGAGIGLGMMAAGLGPAKPLQMIAVRDIGVFARLAFEQPDDFTGRALELAGDELTVPQIAAALKAAGRPARYPRLPKLVLRAMGKEARMLFWFGESGYRADIPSLRALHPGLLTLEAWLSGRSDRLGRE</sequence>
<evidence type="ECO:0000256" key="1">
    <source>
        <dbReference type="ARBA" id="ARBA00006328"/>
    </source>
</evidence>
<organism evidence="4 5">
    <name type="scientific">Nonomuraea turkmeniaca</name>
    <dbReference type="NCBI Taxonomy" id="103838"/>
    <lineage>
        <taxon>Bacteria</taxon>
        <taxon>Bacillati</taxon>
        <taxon>Actinomycetota</taxon>
        <taxon>Actinomycetes</taxon>
        <taxon>Streptosporangiales</taxon>
        <taxon>Streptosporangiaceae</taxon>
        <taxon>Nonomuraea</taxon>
    </lineage>
</organism>
<evidence type="ECO:0000313" key="4">
    <source>
        <dbReference type="EMBL" id="TMR21287.1"/>
    </source>
</evidence>